<dbReference type="GO" id="GO:0016746">
    <property type="term" value="F:acyltransferase activity"/>
    <property type="evidence" value="ECO:0007669"/>
    <property type="project" value="InterPro"/>
</dbReference>
<proteinExistence type="predicted"/>
<dbReference type="NCBIfam" id="TIGR02845">
    <property type="entry name" value="spore_V_AD"/>
    <property type="match status" value="1"/>
</dbReference>
<dbReference type="PIRSF" id="PIRSF011570">
    <property type="entry name" value="SpoVAD"/>
    <property type="match status" value="1"/>
</dbReference>
<name>A0A644UE47_9ZZZZ</name>
<dbReference type="InterPro" id="IPR010894">
    <property type="entry name" value="SpoVAD"/>
</dbReference>
<dbReference type="SUPFAM" id="SSF53901">
    <property type="entry name" value="Thiolase-like"/>
    <property type="match status" value="1"/>
</dbReference>
<dbReference type="NCBIfam" id="NF006160">
    <property type="entry name" value="PRK08304.1"/>
    <property type="match status" value="1"/>
</dbReference>
<dbReference type="InterPro" id="IPR038369">
    <property type="entry name" value="SpoVAD_sf"/>
</dbReference>
<accession>A0A644UE47</accession>
<reference evidence="1" key="1">
    <citation type="submission" date="2019-08" db="EMBL/GenBank/DDBJ databases">
        <authorList>
            <person name="Kucharzyk K."/>
            <person name="Murdoch R.W."/>
            <person name="Higgins S."/>
            <person name="Loffler F."/>
        </authorList>
    </citation>
    <scope>NUCLEOTIDE SEQUENCE</scope>
</reference>
<dbReference type="Gene3D" id="3.40.47.40">
    <property type="entry name" value="Stage V sporulation protein AD"/>
    <property type="match status" value="1"/>
</dbReference>
<comment type="caution">
    <text evidence="1">The sequence shown here is derived from an EMBL/GenBank/DDBJ whole genome shotgun (WGS) entry which is preliminary data.</text>
</comment>
<dbReference type="AlphaFoldDB" id="A0A644UE47"/>
<gene>
    <name evidence="1" type="primary">spoVAD_3</name>
    <name evidence="1" type="ORF">SDC9_22973</name>
</gene>
<evidence type="ECO:0000313" key="1">
    <source>
        <dbReference type="EMBL" id="MPL77122.1"/>
    </source>
</evidence>
<sequence length="336" mass="36170">MPVNKKRGQQSILFAAPPYITSTATIVGPMEGEGFLHDYFDMIMKDNINGQTSWEKCESYMLEWAIKKAVEKDGSTLDDIDYMLAGDLLNQLMSTHFAMRSLGRPFLGLYGACSTLAESMLVGAVLIDGGFGNKVAVAVSSHHDTAERQYRFPTELGVQRPLVSQWTVTGAGAAIVASIGTGPRIVAATIGKVVDMGVKDPNSMGPAMAPAAVATLWQHFQDTGRQPSYYDMIYTGDLGSVGKMLAIQLMQEKGLDLTPNYEDCGCMIYREEQDPHAGASGCASSGVVFCGYLYPALLQGKLKKILVVGTGSLHSSTSYQQKESIPCIAHAVAIEM</sequence>
<organism evidence="1">
    <name type="scientific">bioreactor metagenome</name>
    <dbReference type="NCBI Taxonomy" id="1076179"/>
    <lineage>
        <taxon>unclassified sequences</taxon>
        <taxon>metagenomes</taxon>
        <taxon>ecological metagenomes</taxon>
    </lineage>
</organism>
<dbReference type="Pfam" id="PF07451">
    <property type="entry name" value="SpoVAD"/>
    <property type="match status" value="1"/>
</dbReference>
<dbReference type="InterPro" id="IPR016039">
    <property type="entry name" value="Thiolase-like"/>
</dbReference>
<dbReference type="EMBL" id="VSSQ01000103">
    <property type="protein sequence ID" value="MPL77122.1"/>
    <property type="molecule type" value="Genomic_DNA"/>
</dbReference>
<protein>
    <submittedName>
        <fullName evidence="1">Stage V sporulation protein AD</fullName>
    </submittedName>
</protein>